<sequence length="51" mass="5723">MMFVVSCTVCANILGRPVTSEYHVRDDAEGFVRRHHALVGHRAVINEEVEA</sequence>
<organism evidence="1 2">
    <name type="scientific">Mycobacterium phage MooMoo</name>
    <dbReference type="NCBI Taxonomy" id="2108127"/>
    <lineage>
        <taxon>Viruses</taxon>
        <taxon>Duplodnaviria</taxon>
        <taxon>Heunggongvirae</taxon>
        <taxon>Uroviricota</taxon>
        <taxon>Caudoviricetes</taxon>
        <taxon>Gracegardnervirinae</taxon>
        <taxon>Moomoovirus</taxon>
        <taxon>Moomoovirus moomoo</taxon>
    </lineage>
</organism>
<evidence type="ECO:0000313" key="1">
    <source>
        <dbReference type="EMBL" id="AVO21669.1"/>
    </source>
</evidence>
<accession>A0A2P1JR93</accession>
<name>A0A2P1JR93_9CAUD</name>
<dbReference type="GeneID" id="60335249"/>
<reference evidence="2" key="1">
    <citation type="submission" date="2018-02" db="EMBL/GenBank/DDBJ databases">
        <authorList>
            <person name="Cohen D.B."/>
            <person name="Kent A.D."/>
        </authorList>
    </citation>
    <scope>NUCLEOTIDE SEQUENCE [LARGE SCALE GENOMIC DNA]</scope>
</reference>
<protein>
    <submittedName>
        <fullName evidence="1">Uncharacterized protein</fullName>
    </submittedName>
</protein>
<keyword evidence="2" id="KW-1185">Reference proteome</keyword>
<dbReference type="RefSeq" id="YP_009963665.1">
    <property type="nucleotide sequence ID" value="NC_051721.1"/>
</dbReference>
<proteinExistence type="predicted"/>
<dbReference type="Proteomes" id="UP000241634">
    <property type="component" value="Segment"/>
</dbReference>
<evidence type="ECO:0000313" key="2">
    <source>
        <dbReference type="Proteomes" id="UP000241634"/>
    </source>
</evidence>
<dbReference type="EMBL" id="MH001449">
    <property type="protein sequence ID" value="AVO21669.1"/>
    <property type="molecule type" value="Genomic_DNA"/>
</dbReference>
<gene>
    <name evidence="1" type="primary">64</name>
    <name evidence="1" type="ORF">SEA_MOOMOO_64</name>
</gene>
<dbReference type="KEGG" id="vg:60335249"/>